<dbReference type="AlphaFoldDB" id="A0A6A6AMY6"/>
<dbReference type="GeneID" id="54405157"/>
<evidence type="ECO:0000313" key="3">
    <source>
        <dbReference type="EMBL" id="KAF2132543.1"/>
    </source>
</evidence>
<feature type="domain" description="Nephrocystin 3-like N-terminal" evidence="2">
    <location>
        <begin position="21"/>
        <end position="192"/>
    </location>
</feature>
<evidence type="ECO:0000256" key="1">
    <source>
        <dbReference type="ARBA" id="ARBA00022737"/>
    </source>
</evidence>
<name>A0A6A6AMY6_9PLEO</name>
<gene>
    <name evidence="3" type="ORF">P153DRAFT_308924</name>
</gene>
<evidence type="ECO:0000259" key="2">
    <source>
        <dbReference type="Pfam" id="PF24883"/>
    </source>
</evidence>
<dbReference type="PANTHER" id="PTHR10039">
    <property type="entry name" value="AMELOGENIN"/>
    <property type="match status" value="1"/>
</dbReference>
<dbReference type="OrthoDB" id="3885310at2759"/>
<accession>A0A6A6AMY6</accession>
<keyword evidence="4" id="KW-1185">Reference proteome</keyword>
<reference evidence="3" key="1">
    <citation type="journal article" date="2020" name="Stud. Mycol.">
        <title>101 Dothideomycetes genomes: a test case for predicting lifestyles and emergence of pathogens.</title>
        <authorList>
            <person name="Haridas S."/>
            <person name="Albert R."/>
            <person name="Binder M."/>
            <person name="Bloem J."/>
            <person name="Labutti K."/>
            <person name="Salamov A."/>
            <person name="Andreopoulos B."/>
            <person name="Baker S."/>
            <person name="Barry K."/>
            <person name="Bills G."/>
            <person name="Bluhm B."/>
            <person name="Cannon C."/>
            <person name="Castanera R."/>
            <person name="Culley D."/>
            <person name="Daum C."/>
            <person name="Ezra D."/>
            <person name="Gonzalez J."/>
            <person name="Henrissat B."/>
            <person name="Kuo A."/>
            <person name="Liang C."/>
            <person name="Lipzen A."/>
            <person name="Lutzoni F."/>
            <person name="Magnuson J."/>
            <person name="Mondo S."/>
            <person name="Nolan M."/>
            <person name="Ohm R."/>
            <person name="Pangilinan J."/>
            <person name="Park H.-J."/>
            <person name="Ramirez L."/>
            <person name="Alfaro M."/>
            <person name="Sun H."/>
            <person name="Tritt A."/>
            <person name="Yoshinaga Y."/>
            <person name="Zwiers L.-H."/>
            <person name="Turgeon B."/>
            <person name="Goodwin S."/>
            <person name="Spatafora J."/>
            <person name="Crous P."/>
            <person name="Grigoriev I."/>
        </authorList>
    </citation>
    <scope>NUCLEOTIDE SEQUENCE</scope>
    <source>
        <strain evidence="3">CBS 119687</strain>
    </source>
</reference>
<dbReference type="Proteomes" id="UP000799771">
    <property type="component" value="Unassembled WGS sequence"/>
</dbReference>
<keyword evidence="1" id="KW-0677">Repeat</keyword>
<dbReference type="InterPro" id="IPR027417">
    <property type="entry name" value="P-loop_NTPase"/>
</dbReference>
<organism evidence="3 4">
    <name type="scientific">Dothidotthia symphoricarpi CBS 119687</name>
    <dbReference type="NCBI Taxonomy" id="1392245"/>
    <lineage>
        <taxon>Eukaryota</taxon>
        <taxon>Fungi</taxon>
        <taxon>Dikarya</taxon>
        <taxon>Ascomycota</taxon>
        <taxon>Pezizomycotina</taxon>
        <taxon>Dothideomycetes</taxon>
        <taxon>Pleosporomycetidae</taxon>
        <taxon>Pleosporales</taxon>
        <taxon>Dothidotthiaceae</taxon>
        <taxon>Dothidotthia</taxon>
    </lineage>
</organism>
<dbReference type="InterPro" id="IPR056884">
    <property type="entry name" value="NPHP3-like_N"/>
</dbReference>
<protein>
    <recommendedName>
        <fullName evidence="2">Nephrocystin 3-like N-terminal domain-containing protein</fullName>
    </recommendedName>
</protein>
<dbReference type="EMBL" id="ML977500">
    <property type="protein sequence ID" value="KAF2132543.1"/>
    <property type="molecule type" value="Genomic_DNA"/>
</dbReference>
<dbReference type="RefSeq" id="XP_033526930.1">
    <property type="nucleotide sequence ID" value="XM_033664725.1"/>
</dbReference>
<evidence type="ECO:0000313" key="4">
    <source>
        <dbReference type="Proteomes" id="UP000799771"/>
    </source>
</evidence>
<sequence>MHPALQLSHGISSDILPSVYNWLFSHDVFKRWCEGDGAWQLHCIGGPGVGKTTLTALVAQQLETHFPNNDHSITTIFVDYDVPDHEIELIEDILVALYRNLENSTLPQDDDSEDLYEEYAQERYSNAEGSRIRDRLKLIRTALHSRLVSLQSCRTFLLIDGIDRCGPTLRYMLGTELSNIRGLGVHVFSTSRLAVFEQREARCDHRDHGQAPDADVLSQADREILDVFLVCRACDSVLCFGCEAVDRLCEDCDDNSQLYEPYDHVNIRVSVPDPSMKEYIAWNLEREHGDLGLGSSAHKPPLSTFGKSIRSTTSNSIQKHVDNVLDYSYGHIGLAKARLDLIHEAGSLDGLEMRRDQLPANIVTLFDLGLKRIEAQTATQRDVAVKALAAAARSDDGISIPELRELLHMLGTERTRSGEEIVEAARGFLLATTRDDPQRLTVFHQSFLYYVEQRYHRAIHRASMQVDASVFSSPTSPAPEISDAANKVRFEPQTVSEQPTKVTPYKLSRTTTIMQTIDETPARAIIFRKGTQAWQ</sequence>
<dbReference type="Gene3D" id="3.40.50.300">
    <property type="entry name" value="P-loop containing nucleotide triphosphate hydrolases"/>
    <property type="match status" value="1"/>
</dbReference>
<dbReference type="PANTHER" id="PTHR10039:SF15">
    <property type="entry name" value="NACHT DOMAIN-CONTAINING PROTEIN"/>
    <property type="match status" value="1"/>
</dbReference>
<proteinExistence type="predicted"/>
<dbReference type="SUPFAM" id="SSF52540">
    <property type="entry name" value="P-loop containing nucleoside triphosphate hydrolases"/>
    <property type="match status" value="1"/>
</dbReference>
<dbReference type="Pfam" id="PF24883">
    <property type="entry name" value="NPHP3_N"/>
    <property type="match status" value="1"/>
</dbReference>